<feature type="transmembrane region" description="Helical" evidence="6">
    <location>
        <begin position="21"/>
        <end position="43"/>
    </location>
</feature>
<dbReference type="InterPro" id="IPR051611">
    <property type="entry name" value="ECF_transporter_component"/>
</dbReference>
<dbReference type="GO" id="GO:0005886">
    <property type="term" value="C:plasma membrane"/>
    <property type="evidence" value="ECO:0007669"/>
    <property type="project" value="UniProtKB-ARBA"/>
</dbReference>
<dbReference type="CDD" id="cd16914">
    <property type="entry name" value="EcfT"/>
    <property type="match status" value="1"/>
</dbReference>
<name>A0A4R1QYD4_9FIRM</name>
<dbReference type="PANTHER" id="PTHR34857">
    <property type="entry name" value="SLL0384 PROTEIN"/>
    <property type="match status" value="1"/>
</dbReference>
<dbReference type="Proteomes" id="UP000295718">
    <property type="component" value="Unassembled WGS sequence"/>
</dbReference>
<comment type="subcellular location">
    <subcellularLocation>
        <location evidence="1">Membrane</location>
        <topology evidence="1">Multi-pass membrane protein</topology>
    </subcellularLocation>
</comment>
<dbReference type="PANTHER" id="PTHR34857:SF2">
    <property type="entry name" value="SLL0384 PROTEIN"/>
    <property type="match status" value="1"/>
</dbReference>
<dbReference type="EMBL" id="SLUO01000009">
    <property type="protein sequence ID" value="TCL57200.1"/>
    <property type="molecule type" value="Genomic_DNA"/>
</dbReference>
<evidence type="ECO:0000256" key="3">
    <source>
        <dbReference type="ARBA" id="ARBA00022692"/>
    </source>
</evidence>
<gene>
    <name evidence="7" type="ORF">EDD76_10962</name>
</gene>
<dbReference type="AlphaFoldDB" id="A0A4R1QYD4"/>
<evidence type="ECO:0000313" key="8">
    <source>
        <dbReference type="Proteomes" id="UP000295718"/>
    </source>
</evidence>
<evidence type="ECO:0000256" key="1">
    <source>
        <dbReference type="ARBA" id="ARBA00004141"/>
    </source>
</evidence>
<feature type="transmembrane region" description="Helical" evidence="6">
    <location>
        <begin position="79"/>
        <end position="97"/>
    </location>
</feature>
<feature type="transmembrane region" description="Helical" evidence="6">
    <location>
        <begin position="211"/>
        <end position="236"/>
    </location>
</feature>
<dbReference type="InterPro" id="IPR003339">
    <property type="entry name" value="ABC/ECF_trnsptr_transmembrane"/>
</dbReference>
<evidence type="ECO:0000313" key="7">
    <source>
        <dbReference type="EMBL" id="TCL57200.1"/>
    </source>
</evidence>
<evidence type="ECO:0000256" key="5">
    <source>
        <dbReference type="ARBA" id="ARBA00023136"/>
    </source>
</evidence>
<proteinExistence type="predicted"/>
<protein>
    <submittedName>
        <fullName evidence="7">Energy-coupling factor transport system permease protein</fullName>
    </submittedName>
</protein>
<keyword evidence="4 6" id="KW-1133">Transmembrane helix</keyword>
<dbReference type="Pfam" id="PF02361">
    <property type="entry name" value="CbiQ"/>
    <property type="match status" value="1"/>
</dbReference>
<keyword evidence="2" id="KW-1003">Cell membrane</keyword>
<keyword evidence="3 6" id="KW-0812">Transmembrane</keyword>
<dbReference type="STRING" id="1469948.GCA_000732725_03152"/>
<evidence type="ECO:0000256" key="6">
    <source>
        <dbReference type="SAM" id="Phobius"/>
    </source>
</evidence>
<reference evidence="7 8" key="1">
    <citation type="submission" date="2019-03" db="EMBL/GenBank/DDBJ databases">
        <title>Genomic Encyclopedia of Type Strains, Phase IV (KMG-IV): sequencing the most valuable type-strain genomes for metagenomic binning, comparative biology and taxonomic classification.</title>
        <authorList>
            <person name="Goeker M."/>
        </authorList>
    </citation>
    <scope>NUCLEOTIDE SEQUENCE [LARGE SCALE GENOMIC DNA]</scope>
    <source>
        <strain evidence="7 8">DSM 100556</strain>
    </source>
</reference>
<comment type="caution">
    <text evidence="7">The sequence shown here is derived from an EMBL/GenBank/DDBJ whole genome shotgun (WGS) entry which is preliminary data.</text>
</comment>
<organism evidence="7 8">
    <name type="scientific">Kineothrix alysoides</name>
    <dbReference type="NCBI Taxonomy" id="1469948"/>
    <lineage>
        <taxon>Bacteria</taxon>
        <taxon>Bacillati</taxon>
        <taxon>Bacillota</taxon>
        <taxon>Clostridia</taxon>
        <taxon>Lachnospirales</taxon>
        <taxon>Lachnospiraceae</taxon>
        <taxon>Kineothrix</taxon>
    </lineage>
</organism>
<keyword evidence="5 6" id="KW-0472">Membrane</keyword>
<accession>A0A4R1QYD4</accession>
<sequence length="237" mass="26207">MPQPELMKAAKDIQLDPRTKIYLLLLINIVIFSTNPSGCQLIAKGALAAVPFALLCSTGMWRQGFIYAVLYVAGQLAEIYLTAYAAGAWGLLMRFTTQMLSRFVPIVIMAYYLVRTMEVSAFIAAMERMHVSRKIIIPFAVLFRFFPTIAEESCAINDAMRMRGIGFRGSPLAVLEYRLVPLMMSIVGIGNELSAAAVTRGLRITGERTNIYKIGFGVLDAVFGLWATTAAILFFIL</sequence>
<keyword evidence="8" id="KW-1185">Reference proteome</keyword>
<evidence type="ECO:0000256" key="4">
    <source>
        <dbReference type="ARBA" id="ARBA00022989"/>
    </source>
</evidence>
<evidence type="ECO:0000256" key="2">
    <source>
        <dbReference type="ARBA" id="ARBA00022475"/>
    </source>
</evidence>
<feature type="transmembrane region" description="Helical" evidence="6">
    <location>
        <begin position="103"/>
        <end position="125"/>
    </location>
</feature>